<keyword evidence="1" id="KW-0677">Repeat</keyword>
<evidence type="ECO:0000313" key="5">
    <source>
        <dbReference type="Proteomes" id="UP001437256"/>
    </source>
</evidence>
<dbReference type="SUPFAM" id="SSF52540">
    <property type="entry name" value="P-loop containing nucleoside triphosphate hydrolases"/>
    <property type="match status" value="1"/>
</dbReference>
<feature type="region of interest" description="Disordered" evidence="2">
    <location>
        <begin position="1"/>
        <end position="20"/>
    </location>
</feature>
<evidence type="ECO:0000256" key="1">
    <source>
        <dbReference type="ARBA" id="ARBA00022737"/>
    </source>
</evidence>
<feature type="domain" description="Nephrocystin 3-like N-terminal" evidence="3">
    <location>
        <begin position="103"/>
        <end position="273"/>
    </location>
</feature>
<reference evidence="4 5" key="1">
    <citation type="submission" date="2024-05" db="EMBL/GenBank/DDBJ databases">
        <title>A draft genome resource for the thread blight pathogen Marasmius tenuissimus strain MS-2.</title>
        <authorList>
            <person name="Yulfo-Soto G.E."/>
            <person name="Baruah I.K."/>
            <person name="Amoako-Attah I."/>
            <person name="Bukari Y."/>
            <person name="Meinhardt L.W."/>
            <person name="Bailey B.A."/>
            <person name="Cohen S.P."/>
        </authorList>
    </citation>
    <scope>NUCLEOTIDE SEQUENCE [LARGE SCALE GENOMIC DNA]</scope>
    <source>
        <strain evidence="4 5">MS-2</strain>
    </source>
</reference>
<dbReference type="InterPro" id="IPR027417">
    <property type="entry name" value="P-loop_NTPase"/>
</dbReference>
<proteinExistence type="predicted"/>
<evidence type="ECO:0000259" key="3">
    <source>
        <dbReference type="Pfam" id="PF24883"/>
    </source>
</evidence>
<dbReference type="PANTHER" id="PTHR10039">
    <property type="entry name" value="AMELOGENIN"/>
    <property type="match status" value="1"/>
</dbReference>
<dbReference type="EMBL" id="JBBXMP010000104">
    <property type="protein sequence ID" value="KAL0062463.1"/>
    <property type="molecule type" value="Genomic_DNA"/>
</dbReference>
<keyword evidence="5" id="KW-1185">Reference proteome</keyword>
<organism evidence="4 5">
    <name type="scientific">Marasmius tenuissimus</name>
    <dbReference type="NCBI Taxonomy" id="585030"/>
    <lineage>
        <taxon>Eukaryota</taxon>
        <taxon>Fungi</taxon>
        <taxon>Dikarya</taxon>
        <taxon>Basidiomycota</taxon>
        <taxon>Agaricomycotina</taxon>
        <taxon>Agaricomycetes</taxon>
        <taxon>Agaricomycetidae</taxon>
        <taxon>Agaricales</taxon>
        <taxon>Marasmiineae</taxon>
        <taxon>Marasmiaceae</taxon>
        <taxon>Marasmius</taxon>
    </lineage>
</organism>
<accession>A0ABR2ZP00</accession>
<comment type="caution">
    <text evidence="4">The sequence shown here is derived from an EMBL/GenBank/DDBJ whole genome shotgun (WGS) entry which is preliminary data.</text>
</comment>
<dbReference type="PANTHER" id="PTHR10039:SF14">
    <property type="entry name" value="NACHT DOMAIN-CONTAINING PROTEIN"/>
    <property type="match status" value="1"/>
</dbReference>
<protein>
    <recommendedName>
        <fullName evidence="3">Nephrocystin 3-like N-terminal domain-containing protein</fullName>
    </recommendedName>
</protein>
<dbReference type="Proteomes" id="UP001437256">
    <property type="component" value="Unassembled WGS sequence"/>
</dbReference>
<name>A0ABR2ZP00_9AGAR</name>
<evidence type="ECO:0000313" key="4">
    <source>
        <dbReference type="EMBL" id="KAL0062463.1"/>
    </source>
</evidence>
<dbReference type="Gene3D" id="3.40.50.300">
    <property type="entry name" value="P-loop containing nucleotide triphosphate hydrolases"/>
    <property type="match status" value="1"/>
</dbReference>
<gene>
    <name evidence="4" type="ORF">AAF712_010675</name>
</gene>
<dbReference type="Pfam" id="PF24883">
    <property type="entry name" value="NPHP3_N"/>
    <property type="match status" value="1"/>
</dbReference>
<evidence type="ECO:0000256" key="2">
    <source>
        <dbReference type="SAM" id="MobiDB-lite"/>
    </source>
</evidence>
<sequence>MSDHRGVEPHPQTRGTFVNTVKGSFNTNYTTTQGSYNTQHNVRNYYQVIPEQGTLVDIVCDTLSIMLCTPETSLETILRSKAALSALHDSEARYPQPNVLPGTRKKILQELIDWIEDSSTKKSRVHWVHGAAGVGKSAIAQALSERFIESGHLAAAFFFSRNDASRDKLAPFVATITHQLATSQILGPLLASLMNHTIRSTPGIWEKNWEYQFRALIQEPCAQVDPRRWEYLPRLVIIDGVDECIDVRSQTRLLEMIKASTVTLPLDFLIFSRPEPDIAHVFRHTSFIPTPCIMSLGKFAVRDDIEKYLREEFGRLRERRKELPVSWPGDDVIMVLADRSTSQFIYVTTVIKFISTGKIPVTPEQRLQVVLRAERVSTLASPYPDLDQLYS</sequence>
<dbReference type="InterPro" id="IPR056884">
    <property type="entry name" value="NPHP3-like_N"/>
</dbReference>